<gene>
    <name evidence="6" type="ORF">H8790_06930</name>
</gene>
<dbReference type="PANTHER" id="PTHR45674:SF4">
    <property type="entry name" value="DNA LIGASE 1"/>
    <property type="match status" value="1"/>
</dbReference>
<dbReference type="KEGG" id="ohi:H8790_06930"/>
<dbReference type="AlphaFoldDB" id="A0A7G9B841"/>
<evidence type="ECO:0000313" key="6">
    <source>
        <dbReference type="EMBL" id="QNL45722.1"/>
    </source>
</evidence>
<evidence type="ECO:0000313" key="7">
    <source>
        <dbReference type="Proteomes" id="UP000515960"/>
    </source>
</evidence>
<dbReference type="GO" id="GO:0006281">
    <property type="term" value="P:DNA repair"/>
    <property type="evidence" value="ECO:0007669"/>
    <property type="project" value="InterPro"/>
</dbReference>
<dbReference type="InterPro" id="IPR050191">
    <property type="entry name" value="ATP-dep_DNA_ligase"/>
</dbReference>
<name>A0A7G9B841_9FIRM</name>
<organism evidence="6 7">
    <name type="scientific">Oscillibacter hominis</name>
    <dbReference type="NCBI Taxonomy" id="2763056"/>
    <lineage>
        <taxon>Bacteria</taxon>
        <taxon>Bacillati</taxon>
        <taxon>Bacillota</taxon>
        <taxon>Clostridia</taxon>
        <taxon>Eubacteriales</taxon>
        <taxon>Oscillospiraceae</taxon>
        <taxon>Oscillibacter</taxon>
    </lineage>
</organism>
<evidence type="ECO:0000256" key="4">
    <source>
        <dbReference type="ARBA" id="ARBA00034003"/>
    </source>
</evidence>
<dbReference type="InterPro" id="IPR012310">
    <property type="entry name" value="DNA_ligase_ATP-dep_cent"/>
</dbReference>
<dbReference type="Gene3D" id="3.30.470.30">
    <property type="entry name" value="DNA ligase/mRNA capping enzyme"/>
    <property type="match status" value="1"/>
</dbReference>
<accession>A0A7G9B841</accession>
<comment type="catalytic activity">
    <reaction evidence="4">
        <text>ATP + (deoxyribonucleotide)n-3'-hydroxyl + 5'-phospho-(deoxyribonucleotide)m = (deoxyribonucleotide)n+m + AMP + diphosphate.</text>
        <dbReference type="EC" id="6.5.1.1"/>
    </reaction>
</comment>
<evidence type="ECO:0000259" key="5">
    <source>
        <dbReference type="PROSITE" id="PS50160"/>
    </source>
</evidence>
<dbReference type="Gene3D" id="3.30.1490.70">
    <property type="match status" value="1"/>
</dbReference>
<comment type="similarity">
    <text evidence="1">Belongs to the ATP-dependent DNA ligase family.</text>
</comment>
<evidence type="ECO:0000256" key="1">
    <source>
        <dbReference type="ARBA" id="ARBA00007572"/>
    </source>
</evidence>
<dbReference type="Pfam" id="PF04679">
    <property type="entry name" value="DNA_ligase_A_C"/>
    <property type="match status" value="1"/>
</dbReference>
<dbReference type="Gene3D" id="2.40.50.140">
    <property type="entry name" value="Nucleic acid-binding proteins"/>
    <property type="match status" value="1"/>
</dbReference>
<dbReference type="RefSeq" id="WP_187334150.1">
    <property type="nucleotide sequence ID" value="NZ_CP060490.1"/>
</dbReference>
<reference evidence="6 7" key="1">
    <citation type="submission" date="2020-08" db="EMBL/GenBank/DDBJ databases">
        <authorList>
            <person name="Liu C."/>
            <person name="Sun Q."/>
        </authorList>
    </citation>
    <scope>NUCLEOTIDE SEQUENCE [LARGE SCALE GENOMIC DNA]</scope>
    <source>
        <strain evidence="6 7">NSJ-62</strain>
    </source>
</reference>
<evidence type="ECO:0000256" key="3">
    <source>
        <dbReference type="ARBA" id="ARBA00022598"/>
    </source>
</evidence>
<dbReference type="InterPro" id="IPR012309">
    <property type="entry name" value="DNA_ligase_ATP-dep_C"/>
</dbReference>
<dbReference type="GO" id="GO:0005524">
    <property type="term" value="F:ATP binding"/>
    <property type="evidence" value="ECO:0007669"/>
    <property type="project" value="InterPro"/>
</dbReference>
<proteinExistence type="inferred from homology"/>
<protein>
    <recommendedName>
        <fullName evidence="2">DNA ligase (ATP)</fullName>
        <ecNumber evidence="2">6.5.1.1</ecNumber>
    </recommendedName>
</protein>
<dbReference type="SUPFAM" id="SSF56091">
    <property type="entry name" value="DNA ligase/mRNA capping enzyme, catalytic domain"/>
    <property type="match status" value="1"/>
</dbReference>
<evidence type="ECO:0000256" key="2">
    <source>
        <dbReference type="ARBA" id="ARBA00012727"/>
    </source>
</evidence>
<dbReference type="EC" id="6.5.1.1" evidence="2"/>
<dbReference type="PANTHER" id="PTHR45674">
    <property type="entry name" value="DNA LIGASE 1/3 FAMILY MEMBER"/>
    <property type="match status" value="1"/>
</dbReference>
<dbReference type="PROSITE" id="PS50160">
    <property type="entry name" value="DNA_LIGASE_A3"/>
    <property type="match status" value="1"/>
</dbReference>
<dbReference type="Pfam" id="PF01068">
    <property type="entry name" value="DNA_ligase_A_M"/>
    <property type="match status" value="1"/>
</dbReference>
<dbReference type="SUPFAM" id="SSF50249">
    <property type="entry name" value="Nucleic acid-binding proteins"/>
    <property type="match status" value="1"/>
</dbReference>
<dbReference type="InterPro" id="IPR012340">
    <property type="entry name" value="NA-bd_OB-fold"/>
</dbReference>
<feature type="domain" description="ATP-dependent DNA ligase family profile" evidence="5">
    <location>
        <begin position="108"/>
        <end position="199"/>
    </location>
</feature>
<keyword evidence="3 6" id="KW-0436">Ligase</keyword>
<dbReference type="Proteomes" id="UP000515960">
    <property type="component" value="Chromosome"/>
</dbReference>
<keyword evidence="7" id="KW-1185">Reference proteome</keyword>
<dbReference type="EMBL" id="CP060490">
    <property type="protein sequence ID" value="QNL45722.1"/>
    <property type="molecule type" value="Genomic_DNA"/>
</dbReference>
<dbReference type="CDD" id="cd07971">
    <property type="entry name" value="OBF_DNA_ligase_LigD"/>
    <property type="match status" value="1"/>
</dbReference>
<dbReference type="GO" id="GO:0006310">
    <property type="term" value="P:DNA recombination"/>
    <property type="evidence" value="ECO:0007669"/>
    <property type="project" value="InterPro"/>
</dbReference>
<dbReference type="CDD" id="cd07906">
    <property type="entry name" value="Adenylation_DNA_ligase_LigD_LigC"/>
    <property type="match status" value="1"/>
</dbReference>
<dbReference type="GO" id="GO:0003910">
    <property type="term" value="F:DNA ligase (ATP) activity"/>
    <property type="evidence" value="ECO:0007669"/>
    <property type="project" value="UniProtKB-EC"/>
</dbReference>
<sequence>MSLFDKRPLPPMLIGAEGEAFDSPDYLYELKLDGIRCLAYLSPSGSVELVNKRSVIVTGIYPELRSIAMQIKGQCVLDGEITVFSDGKPDFSEIQRRSLMSNPFKIRIAADQLPVNYTAFDILHYKGEDLISRPLEERKDILSSAVTDSPRLAVSRIIEEHGTALYGLTVQHGLEGIVAKRKGSLYFPGKRTKDWIKCKNLQDDDFVVCGYIRKEKGVVSLVLGQYQDGRMIYQGHVTLGVSSSDFRRIEALPERKRPSFDIPPGNEYAVWVRPKLVCTVAYMERTASGSMRQPVCKGLRDDKSPEECQFMQK</sequence>